<evidence type="ECO:0000313" key="3">
    <source>
        <dbReference type="Proteomes" id="UP001392437"/>
    </source>
</evidence>
<feature type="chain" id="PRO_5043889319" description="Phospholipase A2" evidence="1">
    <location>
        <begin position="18"/>
        <end position="209"/>
    </location>
</feature>
<keyword evidence="1" id="KW-0732">Signal</keyword>
<feature type="signal peptide" evidence="1">
    <location>
        <begin position="1"/>
        <end position="17"/>
    </location>
</feature>
<keyword evidence="3" id="KW-1185">Reference proteome</keyword>
<dbReference type="AlphaFoldDB" id="A0AAW0Q369"/>
<evidence type="ECO:0008006" key="4">
    <source>
        <dbReference type="Google" id="ProtNLM"/>
    </source>
</evidence>
<evidence type="ECO:0000256" key="1">
    <source>
        <dbReference type="SAM" id="SignalP"/>
    </source>
</evidence>
<protein>
    <recommendedName>
        <fullName evidence="4">Phospholipase A2</fullName>
    </recommendedName>
</protein>
<sequence>MRAAVFGLAVFWALAIASPLSKLNKPTVEVEYLNIGTPERIAKATEIVNKRYQEAADRTARGLPEKTKNITHPLNATSAKDIVYCKNKPQINKKEFETTVEVFKDWCDTDDGRASPFHHRYYDHGGVRVALCNWGFWNPCRSEELDSAWTALDLACSENGGSGGADGETVSAGLWYRSAWLKGYFRTNCATGDLCDGDRTKVPCYDSGD</sequence>
<dbReference type="EMBL" id="JAQQWP010000012">
    <property type="protein sequence ID" value="KAK8092809.1"/>
    <property type="molecule type" value="Genomic_DNA"/>
</dbReference>
<proteinExistence type="predicted"/>
<comment type="caution">
    <text evidence="2">The sequence shown here is derived from an EMBL/GenBank/DDBJ whole genome shotgun (WGS) entry which is preliminary data.</text>
</comment>
<dbReference type="Proteomes" id="UP001392437">
    <property type="component" value="Unassembled WGS sequence"/>
</dbReference>
<reference evidence="2 3" key="1">
    <citation type="submission" date="2023-01" db="EMBL/GenBank/DDBJ databases">
        <title>Analysis of 21 Apiospora genomes using comparative genomics revels a genus with tremendous synthesis potential of carbohydrate active enzymes and secondary metabolites.</title>
        <authorList>
            <person name="Sorensen T."/>
        </authorList>
    </citation>
    <scope>NUCLEOTIDE SEQUENCE [LARGE SCALE GENOMIC DNA]</scope>
    <source>
        <strain evidence="2 3">CBS 117206</strain>
    </source>
</reference>
<accession>A0AAW0Q369</accession>
<evidence type="ECO:0000313" key="2">
    <source>
        <dbReference type="EMBL" id="KAK8092809.1"/>
    </source>
</evidence>
<gene>
    <name evidence="2" type="ORF">PG999_014396</name>
</gene>
<name>A0AAW0Q369_9PEZI</name>
<organism evidence="2 3">
    <name type="scientific">Apiospora kogelbergensis</name>
    <dbReference type="NCBI Taxonomy" id="1337665"/>
    <lineage>
        <taxon>Eukaryota</taxon>
        <taxon>Fungi</taxon>
        <taxon>Dikarya</taxon>
        <taxon>Ascomycota</taxon>
        <taxon>Pezizomycotina</taxon>
        <taxon>Sordariomycetes</taxon>
        <taxon>Xylariomycetidae</taxon>
        <taxon>Amphisphaeriales</taxon>
        <taxon>Apiosporaceae</taxon>
        <taxon>Apiospora</taxon>
    </lineage>
</organism>